<dbReference type="EMBL" id="BJWL01000001">
    <property type="protein sequence ID" value="GFY81417.1"/>
    <property type="molecule type" value="Genomic_DNA"/>
</dbReference>
<dbReference type="PANTHER" id="PTHR42780:SF1">
    <property type="entry name" value="ISOLEUCINE--TRNA LIGASE, CYTOPLASMIC"/>
    <property type="match status" value="1"/>
</dbReference>
<comment type="caution">
    <text evidence="1">The sequence shown here is derived from an EMBL/GenBank/DDBJ whole genome shotgun (WGS) entry which is preliminary data.</text>
</comment>
<accession>A0A7J0E6X7</accession>
<organism evidence="1 2">
    <name type="scientific">Actinidia rufa</name>
    <dbReference type="NCBI Taxonomy" id="165716"/>
    <lineage>
        <taxon>Eukaryota</taxon>
        <taxon>Viridiplantae</taxon>
        <taxon>Streptophyta</taxon>
        <taxon>Embryophyta</taxon>
        <taxon>Tracheophyta</taxon>
        <taxon>Spermatophyta</taxon>
        <taxon>Magnoliopsida</taxon>
        <taxon>eudicotyledons</taxon>
        <taxon>Gunneridae</taxon>
        <taxon>Pentapetalae</taxon>
        <taxon>asterids</taxon>
        <taxon>Ericales</taxon>
        <taxon>Actinidiaceae</taxon>
        <taxon>Actinidia</taxon>
    </lineage>
</organism>
<gene>
    <name evidence="1" type="ORF">Acr_01g0012260</name>
</gene>
<evidence type="ECO:0000313" key="1">
    <source>
        <dbReference type="EMBL" id="GFY81417.1"/>
    </source>
</evidence>
<dbReference type="OrthoDB" id="1706657at2759"/>
<evidence type="ECO:0000313" key="2">
    <source>
        <dbReference type="Proteomes" id="UP000585474"/>
    </source>
</evidence>
<keyword evidence="1" id="KW-0030">Aminoacyl-tRNA synthetase</keyword>
<dbReference type="GO" id="GO:0006428">
    <property type="term" value="P:isoleucyl-tRNA aminoacylation"/>
    <property type="evidence" value="ECO:0007669"/>
    <property type="project" value="TreeGrafter"/>
</dbReference>
<dbReference type="AlphaFoldDB" id="A0A7J0E6X7"/>
<keyword evidence="2" id="KW-1185">Reference proteome</keyword>
<dbReference type="GO" id="GO:0005524">
    <property type="term" value="F:ATP binding"/>
    <property type="evidence" value="ECO:0007669"/>
    <property type="project" value="InterPro"/>
</dbReference>
<sequence>MMTIIDLARNIRERHNKPLKTPLKEMIVVHPDAEFLDDITGKLKEYVLEELNVKSIVPCNDLLKYASLRAEPDFSVLGKRLGKSMGIVAKDVKAMSQEDILAFEKAGEVTFASHCLKLTDIKIIRGFKRPDNMTEEEIDAAGDGDVLVILDLHPDESLFEAGVAREVVNRIQKLRKKAALEPTDMVEVYFKSLDEDESNSRQILNSQEQYIREALSSCLLPLTMMPPHAVTVAEESFHGISNLAFTITLTRPALVFNSDAILALHEGNTKFANGLQTYLLSRDHHNLKSEFQLGCGKVKVDCIENQPAV</sequence>
<dbReference type="Pfam" id="PF19302">
    <property type="entry name" value="DUF5915"/>
    <property type="match status" value="1"/>
</dbReference>
<dbReference type="InterPro" id="IPR023586">
    <property type="entry name" value="Ile-tRNA-ligase_type2"/>
</dbReference>
<reference evidence="1 2" key="1">
    <citation type="submission" date="2019-07" db="EMBL/GenBank/DDBJ databases">
        <title>De Novo Assembly of kiwifruit Actinidia rufa.</title>
        <authorList>
            <person name="Sugita-Konishi S."/>
            <person name="Sato K."/>
            <person name="Mori E."/>
            <person name="Abe Y."/>
            <person name="Kisaki G."/>
            <person name="Hamano K."/>
            <person name="Suezawa K."/>
            <person name="Otani M."/>
            <person name="Fukuda T."/>
            <person name="Manabe T."/>
            <person name="Gomi K."/>
            <person name="Tabuchi M."/>
            <person name="Akimitsu K."/>
            <person name="Kataoka I."/>
        </authorList>
    </citation>
    <scope>NUCLEOTIDE SEQUENCE [LARGE SCALE GENOMIC DNA]</scope>
    <source>
        <strain evidence="2">cv. Fuchu</strain>
    </source>
</reference>
<name>A0A7J0E6X7_9ERIC</name>
<dbReference type="GO" id="GO:0004822">
    <property type="term" value="F:isoleucine-tRNA ligase activity"/>
    <property type="evidence" value="ECO:0007669"/>
    <property type="project" value="InterPro"/>
</dbReference>
<dbReference type="PANTHER" id="PTHR42780">
    <property type="entry name" value="SOLEUCYL-TRNA SYNTHETASE"/>
    <property type="match status" value="1"/>
</dbReference>
<dbReference type="InterPro" id="IPR009080">
    <property type="entry name" value="tRNAsynth_Ia_anticodon-bd"/>
</dbReference>
<protein>
    <submittedName>
        <fullName evidence="1">tRNA synthetase class I (I, L, M and V) family protein</fullName>
    </submittedName>
</protein>
<dbReference type="SUPFAM" id="SSF47323">
    <property type="entry name" value="Anticodon-binding domain of a subclass of class I aminoacyl-tRNA synthetases"/>
    <property type="match status" value="1"/>
</dbReference>
<dbReference type="Proteomes" id="UP000585474">
    <property type="component" value="Unassembled WGS sequence"/>
</dbReference>
<keyword evidence="1" id="KW-0436">Ligase</keyword>
<proteinExistence type="predicted"/>